<sequence length="263" mass="29123">MTFGPSPRSGPRPLDSTAAALCVLDLGNGLWKDYSRAYRILRNVLCNKIMAEFSPTTETELSHKHLTPELKLHLITPTCRLWTSPPPHSPFLDPFWAFYWPGGQAVSRFILDNAHLVKGKRVLDFGCGCGASGLAAKTSTAKHVTFNDIDKVALEAVLLNGYQNNIVVDSLLSSNLIGSPSGQYDVVLVGDMLYDTDFAHQVLCWLQNLHESGSLVIIGDPGRFALESHPLKKLLMCLGKYELTEATILENRGYTQAFVWTFR</sequence>
<keyword evidence="1" id="KW-0489">Methyltransferase</keyword>
<name>A0AAE1KSP3_PETCI</name>
<dbReference type="EMBL" id="JAWQEG010001133">
    <property type="protein sequence ID" value="KAK3882112.1"/>
    <property type="molecule type" value="Genomic_DNA"/>
</dbReference>
<dbReference type="AlphaFoldDB" id="A0AAE1KSP3"/>
<dbReference type="CDD" id="cd02440">
    <property type="entry name" value="AdoMet_MTases"/>
    <property type="match status" value="1"/>
</dbReference>
<dbReference type="Pfam" id="PF10294">
    <property type="entry name" value="Methyltransf_16"/>
    <property type="match status" value="1"/>
</dbReference>
<dbReference type="GO" id="GO:0005759">
    <property type="term" value="C:mitochondrial matrix"/>
    <property type="evidence" value="ECO:0007669"/>
    <property type="project" value="TreeGrafter"/>
</dbReference>
<evidence type="ECO:0000256" key="3">
    <source>
        <dbReference type="ARBA" id="ARBA00037932"/>
    </source>
</evidence>
<dbReference type="InterPro" id="IPR019410">
    <property type="entry name" value="Methyltransf_16"/>
</dbReference>
<evidence type="ECO:0000256" key="2">
    <source>
        <dbReference type="ARBA" id="ARBA00022679"/>
    </source>
</evidence>
<dbReference type="SUPFAM" id="SSF53335">
    <property type="entry name" value="S-adenosyl-L-methionine-dependent methyltransferases"/>
    <property type="match status" value="1"/>
</dbReference>
<dbReference type="Proteomes" id="UP001286313">
    <property type="component" value="Unassembled WGS sequence"/>
</dbReference>
<dbReference type="InterPro" id="IPR029063">
    <property type="entry name" value="SAM-dependent_MTases_sf"/>
</dbReference>
<evidence type="ECO:0000313" key="7">
    <source>
        <dbReference type="Proteomes" id="UP001286313"/>
    </source>
</evidence>
<comment type="caution">
    <text evidence="6">The sequence shown here is derived from an EMBL/GenBank/DDBJ whole genome shotgun (WGS) entry which is preliminary data.</text>
</comment>
<evidence type="ECO:0000256" key="1">
    <source>
        <dbReference type="ARBA" id="ARBA00022603"/>
    </source>
</evidence>
<dbReference type="PANTHER" id="PTHR43648">
    <property type="entry name" value="ELECTRON TRANSFER FLAVOPROTEIN BETA SUBUNIT LYSINE METHYLTRANSFERASE"/>
    <property type="match status" value="1"/>
</dbReference>
<keyword evidence="2" id="KW-0808">Transferase</keyword>
<evidence type="ECO:0000256" key="4">
    <source>
        <dbReference type="ARBA" id="ARBA00041867"/>
    </source>
</evidence>
<proteinExistence type="inferred from homology"/>
<protein>
    <recommendedName>
        <fullName evidence="5">ETFB lysine methyltransferase</fullName>
    </recommendedName>
    <alternativeName>
        <fullName evidence="4">Protein N-lysine methyltransferase METTL20</fullName>
    </alternativeName>
</protein>
<comment type="similarity">
    <text evidence="3">Belongs to the methyltransferase superfamily. ETFBKMT family.</text>
</comment>
<gene>
    <name evidence="6" type="ORF">Pcinc_013498</name>
</gene>
<dbReference type="GO" id="GO:0016279">
    <property type="term" value="F:protein-lysine N-methyltransferase activity"/>
    <property type="evidence" value="ECO:0007669"/>
    <property type="project" value="TreeGrafter"/>
</dbReference>
<evidence type="ECO:0000256" key="5">
    <source>
        <dbReference type="ARBA" id="ARBA00042266"/>
    </source>
</evidence>
<keyword evidence="7" id="KW-1185">Reference proteome</keyword>
<dbReference type="Gene3D" id="3.40.50.150">
    <property type="entry name" value="Vaccinia Virus protein VP39"/>
    <property type="match status" value="1"/>
</dbReference>
<accession>A0AAE1KSP3</accession>
<dbReference type="InterPro" id="IPR050078">
    <property type="entry name" value="Ribosomal_L11_MeTrfase_PrmA"/>
</dbReference>
<organism evidence="6 7">
    <name type="scientific">Petrolisthes cinctipes</name>
    <name type="common">Flat porcelain crab</name>
    <dbReference type="NCBI Taxonomy" id="88211"/>
    <lineage>
        <taxon>Eukaryota</taxon>
        <taxon>Metazoa</taxon>
        <taxon>Ecdysozoa</taxon>
        <taxon>Arthropoda</taxon>
        <taxon>Crustacea</taxon>
        <taxon>Multicrustacea</taxon>
        <taxon>Malacostraca</taxon>
        <taxon>Eumalacostraca</taxon>
        <taxon>Eucarida</taxon>
        <taxon>Decapoda</taxon>
        <taxon>Pleocyemata</taxon>
        <taxon>Anomura</taxon>
        <taxon>Galatheoidea</taxon>
        <taxon>Porcellanidae</taxon>
        <taxon>Petrolisthes</taxon>
    </lineage>
</organism>
<evidence type="ECO:0000313" key="6">
    <source>
        <dbReference type="EMBL" id="KAK3882112.1"/>
    </source>
</evidence>
<dbReference type="PANTHER" id="PTHR43648:SF1">
    <property type="entry name" value="ELECTRON TRANSFER FLAVOPROTEIN BETA SUBUNIT LYSINE METHYLTRANSFERASE"/>
    <property type="match status" value="1"/>
</dbReference>
<reference evidence="6" key="1">
    <citation type="submission" date="2023-10" db="EMBL/GenBank/DDBJ databases">
        <title>Genome assemblies of two species of porcelain crab, Petrolisthes cinctipes and Petrolisthes manimaculis (Anomura: Porcellanidae).</title>
        <authorList>
            <person name="Angst P."/>
        </authorList>
    </citation>
    <scope>NUCLEOTIDE SEQUENCE</scope>
    <source>
        <strain evidence="6">PB745_01</strain>
        <tissue evidence="6">Gill</tissue>
    </source>
</reference>
<dbReference type="GO" id="GO:0032259">
    <property type="term" value="P:methylation"/>
    <property type="evidence" value="ECO:0007669"/>
    <property type="project" value="UniProtKB-KW"/>
</dbReference>